<evidence type="ECO:0000313" key="4">
    <source>
        <dbReference type="Proteomes" id="UP000386466"/>
    </source>
</evidence>
<keyword evidence="1" id="KW-0732">Signal</keyword>
<accession>A0A485P8D9</accession>
<dbReference type="PROSITE" id="PS50900">
    <property type="entry name" value="PLAC"/>
    <property type="match status" value="1"/>
</dbReference>
<dbReference type="InterPro" id="IPR010909">
    <property type="entry name" value="PLAC"/>
</dbReference>
<dbReference type="EMBL" id="CAAGRJ010029067">
    <property type="protein sequence ID" value="VFV40483.1"/>
    <property type="molecule type" value="Genomic_DNA"/>
</dbReference>
<gene>
    <name evidence="3" type="ORF">LYPA_23C018505</name>
</gene>
<evidence type="ECO:0000256" key="1">
    <source>
        <dbReference type="ARBA" id="ARBA00022729"/>
    </source>
</evidence>
<name>A0A485P8D9_LYNPA</name>
<reference evidence="3 4" key="1">
    <citation type="submission" date="2019-01" db="EMBL/GenBank/DDBJ databases">
        <authorList>
            <person name="Alioto T."/>
            <person name="Alioto T."/>
        </authorList>
    </citation>
    <scope>NUCLEOTIDE SEQUENCE [LARGE SCALE GENOMIC DNA]</scope>
</reference>
<evidence type="ECO:0000259" key="2">
    <source>
        <dbReference type="PROSITE" id="PS50900"/>
    </source>
</evidence>
<protein>
    <recommendedName>
        <fullName evidence="2">PLAC domain-containing protein</fullName>
    </recommendedName>
</protein>
<dbReference type="AlphaFoldDB" id="A0A485P8D9"/>
<sequence length="51" mass="5781">CERDRLSFGFCETLRLLGRCQLPAVRTQCCRSCPLPGHGVPSRGHQRVARR</sequence>
<proteinExistence type="predicted"/>
<evidence type="ECO:0000313" key="3">
    <source>
        <dbReference type="EMBL" id="VFV40483.1"/>
    </source>
</evidence>
<feature type="domain" description="PLAC" evidence="2">
    <location>
        <begin position="1"/>
        <end position="37"/>
    </location>
</feature>
<dbReference type="Proteomes" id="UP000386466">
    <property type="component" value="Unassembled WGS sequence"/>
</dbReference>
<keyword evidence="4" id="KW-1185">Reference proteome</keyword>
<feature type="non-terminal residue" evidence="3">
    <location>
        <position position="1"/>
    </location>
</feature>
<organism evidence="3 4">
    <name type="scientific">Lynx pardinus</name>
    <name type="common">Iberian lynx</name>
    <name type="synonym">Felis pardina</name>
    <dbReference type="NCBI Taxonomy" id="191816"/>
    <lineage>
        <taxon>Eukaryota</taxon>
        <taxon>Metazoa</taxon>
        <taxon>Chordata</taxon>
        <taxon>Craniata</taxon>
        <taxon>Vertebrata</taxon>
        <taxon>Euteleostomi</taxon>
        <taxon>Mammalia</taxon>
        <taxon>Eutheria</taxon>
        <taxon>Laurasiatheria</taxon>
        <taxon>Carnivora</taxon>
        <taxon>Feliformia</taxon>
        <taxon>Felidae</taxon>
        <taxon>Felinae</taxon>
        <taxon>Lynx</taxon>
    </lineage>
</organism>